<dbReference type="Pfam" id="PF07137">
    <property type="entry name" value="VDE"/>
    <property type="match status" value="1"/>
</dbReference>
<gene>
    <name evidence="2" type="ORF">SNAT2548_LOCUS17722</name>
</gene>
<dbReference type="InterPro" id="IPR010788">
    <property type="entry name" value="VDE_dom"/>
</dbReference>
<dbReference type="GO" id="GO:0046422">
    <property type="term" value="F:violaxanthin de-epoxidase activity"/>
    <property type="evidence" value="ECO:0007669"/>
    <property type="project" value="InterPro"/>
</dbReference>
<evidence type="ECO:0000313" key="2">
    <source>
        <dbReference type="EMBL" id="CAE7338524.1"/>
    </source>
</evidence>
<protein>
    <recommendedName>
        <fullName evidence="1">VDE lipocalin domain-containing protein</fullName>
    </recommendedName>
</protein>
<dbReference type="Proteomes" id="UP000604046">
    <property type="component" value="Unassembled WGS sequence"/>
</dbReference>
<feature type="domain" description="VDE lipocalin" evidence="1">
    <location>
        <begin position="291"/>
        <end position="531"/>
    </location>
</feature>
<dbReference type="PANTHER" id="PTHR33970">
    <property type="entry name" value="VIOLAXANTHIN DE-EPOXIDASE, CHLOROPLASTIC-RELATED"/>
    <property type="match status" value="1"/>
</dbReference>
<evidence type="ECO:0000259" key="1">
    <source>
        <dbReference type="Pfam" id="PF07137"/>
    </source>
</evidence>
<accession>A0A812P600</accession>
<organism evidence="2 3">
    <name type="scientific">Symbiodinium natans</name>
    <dbReference type="NCBI Taxonomy" id="878477"/>
    <lineage>
        <taxon>Eukaryota</taxon>
        <taxon>Sar</taxon>
        <taxon>Alveolata</taxon>
        <taxon>Dinophyceae</taxon>
        <taxon>Suessiales</taxon>
        <taxon>Symbiodiniaceae</taxon>
        <taxon>Symbiodinium</taxon>
    </lineage>
</organism>
<reference evidence="2" key="1">
    <citation type="submission" date="2021-02" db="EMBL/GenBank/DDBJ databases">
        <authorList>
            <person name="Dougan E. K."/>
            <person name="Rhodes N."/>
            <person name="Thang M."/>
            <person name="Chan C."/>
        </authorList>
    </citation>
    <scope>NUCLEOTIDE SEQUENCE</scope>
</reference>
<proteinExistence type="predicted"/>
<dbReference type="OrthoDB" id="420426at2759"/>
<name>A0A812P600_9DINO</name>
<dbReference type="EMBL" id="CAJNDS010002120">
    <property type="protein sequence ID" value="CAE7338524.1"/>
    <property type="molecule type" value="Genomic_DNA"/>
</dbReference>
<dbReference type="PANTHER" id="PTHR33970:SF2">
    <property type="entry name" value="OS01G0716400 PROTEIN"/>
    <property type="match status" value="1"/>
</dbReference>
<dbReference type="AlphaFoldDB" id="A0A812P600"/>
<dbReference type="InterPro" id="IPR044682">
    <property type="entry name" value="VDE"/>
</dbReference>
<dbReference type="GO" id="GO:0010028">
    <property type="term" value="P:xanthophyll cycle"/>
    <property type="evidence" value="ECO:0007669"/>
    <property type="project" value="InterPro"/>
</dbReference>
<comment type="caution">
    <text evidence="2">The sequence shown here is derived from an EMBL/GenBank/DDBJ whole genome shotgun (WGS) entry which is preliminary data.</text>
</comment>
<dbReference type="Gene3D" id="2.40.128.20">
    <property type="match status" value="1"/>
</dbReference>
<keyword evidence="3" id="KW-1185">Reference proteome</keyword>
<sequence length="573" mass="62628">MNVNFRVVVGTDLSERVQISTAGLQLVPRVTKWCRLQRSHSRATPWRATNANVEDTAGMWLCGLCGIGALGALVRRPCRRGVARIARVKATGEEGEEGRGEDCDVLLVLGEGGEGPCPWGEAGTETMSRGLDFQASVTWDEAAQHLAKKLRAAVPGLHVRVVCVATGPVEPEADPTPAQDLACLEPTAASLCACVNVPRNTCERISQSCRSLLVLTTLDGGSPGHLVPRQSAESNAGRSAAEVLQRCTELWSRQTCEDSLYALLFAVHFAVMPVELVAQEPQIDTVEKIFTLCTRCLSEAVAAGLDSEARACLACQSGCDVRDQTQMYRCTVSHESAPLASLVRCFERRRVFDCDAEVPDVPLAPLTEFQGKRVGVEMAWKIMEGHWSMSPSSCSWRPVLGQNPAYDYFPCQFNSWYRDPRGNRGWYDPVFKVVTLDGREVWRKRHYRVLPGDVPGSFNLSTEDNGISLREYWRIVDADDDLAWAVLHYAGAAPSVGQSYTGSLLVSRDGRLPEDIPSARIAAAFQKAGVAKFELYAIHQDEELGGDSGKPPLTEFCGLRRYASHAPSAPSQS</sequence>
<evidence type="ECO:0000313" key="3">
    <source>
        <dbReference type="Proteomes" id="UP000604046"/>
    </source>
</evidence>
<dbReference type="InterPro" id="IPR012674">
    <property type="entry name" value="Calycin"/>
</dbReference>